<dbReference type="PROSITE" id="PS50893">
    <property type="entry name" value="ABC_TRANSPORTER_2"/>
    <property type="match status" value="1"/>
</dbReference>
<dbReference type="GO" id="GO:0005524">
    <property type="term" value="F:ATP binding"/>
    <property type="evidence" value="ECO:0007669"/>
    <property type="project" value="UniProtKB-KW"/>
</dbReference>
<dbReference type="InterPro" id="IPR003439">
    <property type="entry name" value="ABC_transporter-like_ATP-bd"/>
</dbReference>
<comment type="similarity">
    <text evidence="2">Belongs to the ABC transporter superfamily.</text>
</comment>
<dbReference type="NCBIfam" id="TIGR01727">
    <property type="entry name" value="oligo_HPY"/>
    <property type="match status" value="1"/>
</dbReference>
<dbReference type="CDD" id="cd03257">
    <property type="entry name" value="ABC_NikE_OppD_transporters"/>
    <property type="match status" value="1"/>
</dbReference>
<dbReference type="GO" id="GO:0015833">
    <property type="term" value="P:peptide transport"/>
    <property type="evidence" value="ECO:0007669"/>
    <property type="project" value="InterPro"/>
</dbReference>
<keyword evidence="3" id="KW-0813">Transport</keyword>
<dbReference type="PANTHER" id="PTHR43297">
    <property type="entry name" value="OLIGOPEPTIDE TRANSPORT ATP-BINDING PROTEIN APPD"/>
    <property type="match status" value="1"/>
</dbReference>
<dbReference type="Gene3D" id="3.40.50.300">
    <property type="entry name" value="P-loop containing nucleotide triphosphate hydrolases"/>
    <property type="match status" value="1"/>
</dbReference>
<evidence type="ECO:0000313" key="10">
    <source>
        <dbReference type="Proteomes" id="UP000196320"/>
    </source>
</evidence>
<sequence>MALLEVRDLNVWFRLPKGGRVHAVQDLSLSLDPGQSMGLVGESGCGKTTALTAIMALVPPNAEVSGRVIFDGDDLLVPGERTARKHRWTGLSLVFQGAMNAFNPVVRVEDQIAEPMVAHRLRDQRQAIARARELLEMVGINPKAGRRYPHEFSGGMRQRAMMAMALACDPKLLIADEPTTALDNMVQAQILLLLKRLSEELGLGLLMVTHDLPVVSQLCDSAAVMYAGRIIERGPIADLFHAPAHPYTRMLFDATPDLYDDRPVISIPGTPPRLDREPTACPFAPRCDSAVDRCFAQLPLPEEIGPARVAACLRAEDMLALARGGSRHG</sequence>
<keyword evidence="5" id="KW-0547">Nucleotide-binding</keyword>
<evidence type="ECO:0000256" key="5">
    <source>
        <dbReference type="ARBA" id="ARBA00022741"/>
    </source>
</evidence>
<evidence type="ECO:0000256" key="1">
    <source>
        <dbReference type="ARBA" id="ARBA00004202"/>
    </source>
</evidence>
<dbReference type="AlphaFoldDB" id="A0A1R4JZU8"/>
<accession>A0A1R4JZU8</accession>
<keyword evidence="7" id="KW-0472">Membrane</keyword>
<dbReference type="InterPro" id="IPR050388">
    <property type="entry name" value="ABC_Ni/Peptide_Import"/>
</dbReference>
<dbReference type="Pfam" id="PF00005">
    <property type="entry name" value="ABC_tran"/>
    <property type="match status" value="1"/>
</dbReference>
<dbReference type="GO" id="GO:0016887">
    <property type="term" value="F:ATP hydrolysis activity"/>
    <property type="evidence" value="ECO:0007669"/>
    <property type="project" value="InterPro"/>
</dbReference>
<evidence type="ECO:0000256" key="2">
    <source>
        <dbReference type="ARBA" id="ARBA00005417"/>
    </source>
</evidence>
<evidence type="ECO:0000259" key="8">
    <source>
        <dbReference type="PROSITE" id="PS50893"/>
    </source>
</evidence>
<dbReference type="EMBL" id="FUKO01000022">
    <property type="protein sequence ID" value="SJN37434.1"/>
    <property type="molecule type" value="Genomic_DNA"/>
</dbReference>
<dbReference type="InterPro" id="IPR027417">
    <property type="entry name" value="P-loop_NTPase"/>
</dbReference>
<evidence type="ECO:0000256" key="4">
    <source>
        <dbReference type="ARBA" id="ARBA00022475"/>
    </source>
</evidence>
<protein>
    <submittedName>
        <fullName evidence="9">Oligopeptide transport system permease protein OppB (TC 3.A.1.5.1)</fullName>
    </submittedName>
</protein>
<reference evidence="9 10" key="1">
    <citation type="submission" date="2017-02" db="EMBL/GenBank/DDBJ databases">
        <authorList>
            <person name="Peterson S.W."/>
        </authorList>
    </citation>
    <scope>NUCLEOTIDE SEQUENCE [LARGE SCALE GENOMIC DNA]</scope>
    <source>
        <strain evidence="9 10">B Mb 05.01</strain>
    </source>
</reference>
<dbReference type="RefSeq" id="WP_087131833.1">
    <property type="nucleotide sequence ID" value="NZ_FUKO01000022.1"/>
</dbReference>
<dbReference type="InterPro" id="IPR013563">
    <property type="entry name" value="Oligopep_ABC_C"/>
</dbReference>
<evidence type="ECO:0000313" key="9">
    <source>
        <dbReference type="EMBL" id="SJN37434.1"/>
    </source>
</evidence>
<dbReference type="PROSITE" id="PS00211">
    <property type="entry name" value="ABC_TRANSPORTER_1"/>
    <property type="match status" value="1"/>
</dbReference>
<dbReference type="SUPFAM" id="SSF52540">
    <property type="entry name" value="P-loop containing nucleoside triphosphate hydrolases"/>
    <property type="match status" value="1"/>
</dbReference>
<dbReference type="SMART" id="SM00382">
    <property type="entry name" value="AAA"/>
    <property type="match status" value="1"/>
</dbReference>
<dbReference type="OrthoDB" id="3169708at2"/>
<keyword evidence="6" id="KW-0067">ATP-binding</keyword>
<comment type="subcellular location">
    <subcellularLocation>
        <location evidence="1">Cell membrane</location>
        <topology evidence="1">Peripheral membrane protein</topology>
    </subcellularLocation>
</comment>
<dbReference type="PANTHER" id="PTHR43297:SF2">
    <property type="entry name" value="DIPEPTIDE TRANSPORT ATP-BINDING PROTEIN DPPD"/>
    <property type="match status" value="1"/>
</dbReference>
<gene>
    <name evidence="9" type="ORF">FM104_09625</name>
</gene>
<keyword evidence="4" id="KW-1003">Cell membrane</keyword>
<name>A0A1R4JZU8_9MICO</name>
<feature type="domain" description="ABC transporter" evidence="8">
    <location>
        <begin position="6"/>
        <end position="252"/>
    </location>
</feature>
<dbReference type="Proteomes" id="UP000196320">
    <property type="component" value="Unassembled WGS sequence"/>
</dbReference>
<evidence type="ECO:0000256" key="7">
    <source>
        <dbReference type="ARBA" id="ARBA00023136"/>
    </source>
</evidence>
<dbReference type="InterPro" id="IPR017871">
    <property type="entry name" value="ABC_transporter-like_CS"/>
</dbReference>
<dbReference type="GO" id="GO:0005886">
    <property type="term" value="C:plasma membrane"/>
    <property type="evidence" value="ECO:0007669"/>
    <property type="project" value="UniProtKB-SubCell"/>
</dbReference>
<evidence type="ECO:0000256" key="3">
    <source>
        <dbReference type="ARBA" id="ARBA00022448"/>
    </source>
</evidence>
<dbReference type="Pfam" id="PF08352">
    <property type="entry name" value="oligo_HPY"/>
    <property type="match status" value="1"/>
</dbReference>
<dbReference type="InterPro" id="IPR003593">
    <property type="entry name" value="AAA+_ATPase"/>
</dbReference>
<proteinExistence type="inferred from homology"/>
<organism evidence="9 10">
    <name type="scientific">Microbacterium esteraromaticum</name>
    <dbReference type="NCBI Taxonomy" id="57043"/>
    <lineage>
        <taxon>Bacteria</taxon>
        <taxon>Bacillati</taxon>
        <taxon>Actinomycetota</taxon>
        <taxon>Actinomycetes</taxon>
        <taxon>Micrococcales</taxon>
        <taxon>Microbacteriaceae</taxon>
        <taxon>Microbacterium</taxon>
    </lineage>
</organism>
<dbReference type="FunFam" id="3.40.50.300:FF:000016">
    <property type="entry name" value="Oligopeptide ABC transporter ATP-binding component"/>
    <property type="match status" value="1"/>
</dbReference>
<keyword evidence="10" id="KW-1185">Reference proteome</keyword>
<evidence type="ECO:0000256" key="6">
    <source>
        <dbReference type="ARBA" id="ARBA00022840"/>
    </source>
</evidence>